<keyword evidence="4 9" id="KW-0547">Nucleotide-binding</keyword>
<reference evidence="13" key="2">
    <citation type="submission" date="2025-08" db="UniProtKB">
        <authorList>
            <consortium name="Ensembl"/>
        </authorList>
    </citation>
    <scope>IDENTIFICATION</scope>
</reference>
<feature type="domain" description="Glutamine amidotransferase" evidence="11">
    <location>
        <begin position="310"/>
        <end position="537"/>
    </location>
</feature>
<comment type="similarity">
    <text evidence="2 9">Belongs to the CTP synthase family.</text>
</comment>
<dbReference type="NCBIfam" id="TIGR00337">
    <property type="entry name" value="PyrG"/>
    <property type="match status" value="1"/>
</dbReference>
<dbReference type="InterPro" id="IPR029062">
    <property type="entry name" value="Class_I_gatase-like"/>
</dbReference>
<organism evidence="13 14">
    <name type="scientific">Amphiprion ocellaris</name>
    <name type="common">Clown anemonefish</name>
    <dbReference type="NCBI Taxonomy" id="80972"/>
    <lineage>
        <taxon>Eukaryota</taxon>
        <taxon>Metazoa</taxon>
        <taxon>Chordata</taxon>
        <taxon>Craniata</taxon>
        <taxon>Vertebrata</taxon>
        <taxon>Euteleostomi</taxon>
        <taxon>Actinopterygii</taxon>
        <taxon>Neopterygii</taxon>
        <taxon>Teleostei</taxon>
        <taxon>Neoteleostei</taxon>
        <taxon>Acanthomorphata</taxon>
        <taxon>Ovalentaria</taxon>
        <taxon>Pomacentridae</taxon>
        <taxon>Amphiprion</taxon>
    </lineage>
</organism>
<dbReference type="CDD" id="cd01746">
    <property type="entry name" value="GATase1_CTP_Synthase"/>
    <property type="match status" value="1"/>
</dbReference>
<dbReference type="GO" id="GO:0005737">
    <property type="term" value="C:cytoplasm"/>
    <property type="evidence" value="ECO:0007669"/>
    <property type="project" value="TreeGrafter"/>
</dbReference>
<evidence type="ECO:0000313" key="14">
    <source>
        <dbReference type="Proteomes" id="UP001501940"/>
    </source>
</evidence>
<dbReference type="GO" id="GO:0042802">
    <property type="term" value="F:identical protein binding"/>
    <property type="evidence" value="ECO:0007669"/>
    <property type="project" value="TreeGrafter"/>
</dbReference>
<dbReference type="SUPFAM" id="SSF52317">
    <property type="entry name" value="Class I glutamine amidotransferase-like"/>
    <property type="match status" value="1"/>
</dbReference>
<evidence type="ECO:0000256" key="5">
    <source>
        <dbReference type="ARBA" id="ARBA00022840"/>
    </source>
</evidence>
<evidence type="ECO:0000256" key="9">
    <source>
        <dbReference type="RuleBase" id="RU810713"/>
    </source>
</evidence>
<dbReference type="Gene3D" id="3.40.50.300">
    <property type="entry name" value="P-loop containing nucleotide triphosphate hydrolases"/>
    <property type="match status" value="1"/>
</dbReference>
<dbReference type="Gene3D" id="3.40.50.880">
    <property type="match status" value="1"/>
</dbReference>
<dbReference type="FunFam" id="3.40.50.880:FF:000005">
    <property type="entry name" value="CTP synthase"/>
    <property type="match status" value="1"/>
</dbReference>
<evidence type="ECO:0000259" key="11">
    <source>
        <dbReference type="Pfam" id="PF00117"/>
    </source>
</evidence>
<dbReference type="GO" id="GO:0003883">
    <property type="term" value="F:CTP synthase activity"/>
    <property type="evidence" value="ECO:0007669"/>
    <property type="project" value="UniProtKB-UniRule"/>
</dbReference>
<keyword evidence="6 9" id="KW-0315">Glutamine amidotransferase</keyword>
<dbReference type="GO" id="GO:0097268">
    <property type="term" value="C:cytoophidium"/>
    <property type="evidence" value="ECO:0007669"/>
    <property type="project" value="TreeGrafter"/>
</dbReference>
<dbReference type="GO" id="GO:0005524">
    <property type="term" value="F:ATP binding"/>
    <property type="evidence" value="ECO:0007669"/>
    <property type="project" value="UniProtKB-KW"/>
</dbReference>
<dbReference type="GO" id="GO:0044210">
    <property type="term" value="P:'de novo' CTP biosynthetic process"/>
    <property type="evidence" value="ECO:0007669"/>
    <property type="project" value="UniProtKB-UniRule"/>
</dbReference>
<evidence type="ECO:0000256" key="10">
    <source>
        <dbReference type="SAM" id="MobiDB-lite"/>
    </source>
</evidence>
<dbReference type="Pfam" id="PF00117">
    <property type="entry name" value="GATase"/>
    <property type="match status" value="1"/>
</dbReference>
<dbReference type="CDD" id="cd03113">
    <property type="entry name" value="CTPS_N"/>
    <property type="match status" value="1"/>
</dbReference>
<dbReference type="InterPro" id="IPR017926">
    <property type="entry name" value="GATASE"/>
</dbReference>
<evidence type="ECO:0000259" key="12">
    <source>
        <dbReference type="Pfam" id="PF06418"/>
    </source>
</evidence>
<dbReference type="InterPro" id="IPR017456">
    <property type="entry name" value="CTP_synthase_N"/>
</dbReference>
<keyword evidence="5 9" id="KW-0067">ATP-binding</keyword>
<keyword evidence="7 9" id="KW-0665">Pyrimidine biosynthesis</keyword>
<reference evidence="13 14" key="1">
    <citation type="submission" date="2022-01" db="EMBL/GenBank/DDBJ databases">
        <title>A chromosome-scale genome assembly of the false clownfish, Amphiprion ocellaris.</title>
        <authorList>
            <person name="Ryu T."/>
        </authorList>
    </citation>
    <scope>NUCLEOTIDE SEQUENCE [LARGE SCALE GENOMIC DNA]</scope>
</reference>
<dbReference type="PANTHER" id="PTHR11550:SF0">
    <property type="entry name" value="CTP SYNTHASE-RELATED"/>
    <property type="match status" value="1"/>
</dbReference>
<keyword evidence="3 9" id="KW-0436">Ligase</keyword>
<feature type="region of interest" description="Disordered" evidence="10">
    <location>
        <begin position="563"/>
        <end position="587"/>
    </location>
</feature>
<sequence length="587" mass="66062">MKYILVTGGVISGIGKGIIASSVGTILKSCGLHVTAIKIDPYINIDAGTFSPYEHGEVFVLDDGGEVDLDLGNYERFLDIRLIKDNNLTTGKIYQSVINKERKGDYLGKTVQVVPHITDAIQEWVMKQARIPVDDDGVEPQVCVIELGGTVGDIESMPFIEAFRQFQFKVKRENFCNIHVSLVPQPSTTGEQKTKPTQNSVRELRGLGLSPDLIMCRCAMPLETSVKEKISMFCHVEPTQVICVHDVSSIYKVPLLLEDQGVVNYFCKRLNLPVEMRPRKMLTKWKEMADRSDRLLEHVSIALVGKYTKLADSYTSVIKALEHSALAINHKLEVKYIDSADLETTTLQDEPVKYHEAWQKLCSSHGVLVPGGFGVRGTEGKMLAISWARKQNKPFLGERFHMVLSHILYQSCLSFSDANSTEFNPESKHPVVIDMPEHNPGQMGGTMRLGKRQTIFKSSTSVLRRLYGDVEYVEERHRHRFEVNPELKHHFQKKGLQFVGQDVEGERMEVIELDDHCYFVGVQYHPEFTSRPIKPSPPYFGLLLAAAGKLQSYLAKGCRLSPRDTYSDRSGSSSPDVDITELRFPSL</sequence>
<evidence type="ECO:0000256" key="3">
    <source>
        <dbReference type="ARBA" id="ARBA00022598"/>
    </source>
</evidence>
<dbReference type="InterPro" id="IPR033828">
    <property type="entry name" value="GATase1_CTP_Synthase"/>
</dbReference>
<dbReference type="SUPFAM" id="SSF52540">
    <property type="entry name" value="P-loop containing nucleoside triphosphate hydrolases"/>
    <property type="match status" value="1"/>
</dbReference>
<protein>
    <recommendedName>
        <fullName evidence="9">CTP synthase</fullName>
        <ecNumber evidence="9">6.3.4.2</ecNumber>
    </recommendedName>
    <alternativeName>
        <fullName evidence="9">UTP--ammonia ligase</fullName>
    </alternativeName>
</protein>
<dbReference type="GO" id="GO:0019856">
    <property type="term" value="P:pyrimidine nucleobase biosynthetic process"/>
    <property type="evidence" value="ECO:0007669"/>
    <property type="project" value="TreeGrafter"/>
</dbReference>
<evidence type="ECO:0000256" key="1">
    <source>
        <dbReference type="ARBA" id="ARBA00005171"/>
    </source>
</evidence>
<dbReference type="Proteomes" id="UP001501940">
    <property type="component" value="Chromosome 9"/>
</dbReference>
<comment type="function">
    <text evidence="9">Catalyzes the ATP-dependent amination of UTP to CTP with either L-glutamine or ammonia as the source of nitrogen.</text>
</comment>
<dbReference type="PANTHER" id="PTHR11550">
    <property type="entry name" value="CTP SYNTHASE"/>
    <property type="match status" value="1"/>
</dbReference>
<evidence type="ECO:0000256" key="6">
    <source>
        <dbReference type="ARBA" id="ARBA00022962"/>
    </source>
</evidence>
<reference evidence="13" key="3">
    <citation type="submission" date="2025-09" db="UniProtKB">
        <authorList>
            <consortium name="Ensembl"/>
        </authorList>
    </citation>
    <scope>IDENTIFICATION</scope>
</reference>
<comment type="catalytic activity">
    <reaction evidence="8 9">
        <text>UTP + L-glutamine + ATP + H2O = CTP + L-glutamate + ADP + phosphate + 2 H(+)</text>
        <dbReference type="Rhea" id="RHEA:26426"/>
        <dbReference type="ChEBI" id="CHEBI:15377"/>
        <dbReference type="ChEBI" id="CHEBI:15378"/>
        <dbReference type="ChEBI" id="CHEBI:29985"/>
        <dbReference type="ChEBI" id="CHEBI:30616"/>
        <dbReference type="ChEBI" id="CHEBI:37563"/>
        <dbReference type="ChEBI" id="CHEBI:43474"/>
        <dbReference type="ChEBI" id="CHEBI:46398"/>
        <dbReference type="ChEBI" id="CHEBI:58359"/>
        <dbReference type="ChEBI" id="CHEBI:456216"/>
        <dbReference type="EC" id="6.3.4.2"/>
    </reaction>
</comment>
<dbReference type="EC" id="6.3.4.2" evidence="9"/>
<dbReference type="Pfam" id="PF06418">
    <property type="entry name" value="CTP_synth_N"/>
    <property type="match status" value="1"/>
</dbReference>
<name>A0AAQ5ZAQ0_AMPOC</name>
<dbReference type="PROSITE" id="PS51273">
    <property type="entry name" value="GATASE_TYPE_1"/>
    <property type="match status" value="1"/>
</dbReference>
<accession>A0AAQ5ZAQ0</accession>
<evidence type="ECO:0000256" key="8">
    <source>
        <dbReference type="ARBA" id="ARBA00047781"/>
    </source>
</evidence>
<dbReference type="InterPro" id="IPR027417">
    <property type="entry name" value="P-loop_NTPase"/>
</dbReference>
<evidence type="ECO:0000256" key="7">
    <source>
        <dbReference type="ARBA" id="ARBA00022975"/>
    </source>
</evidence>
<dbReference type="FunFam" id="3.40.50.300:FF:000207">
    <property type="entry name" value="CTP synthase"/>
    <property type="match status" value="1"/>
</dbReference>
<dbReference type="GeneTree" id="ENSGT00910000144179"/>
<comment type="pathway">
    <text evidence="1 9">Pyrimidine metabolism; CTP biosynthesis via de novo pathway; CTP from UDP: step 2/2.</text>
</comment>
<dbReference type="InterPro" id="IPR004468">
    <property type="entry name" value="CTP_synthase"/>
</dbReference>
<dbReference type="AlphaFoldDB" id="A0AAQ5ZAQ0"/>
<evidence type="ECO:0000256" key="4">
    <source>
        <dbReference type="ARBA" id="ARBA00022741"/>
    </source>
</evidence>
<evidence type="ECO:0000256" key="2">
    <source>
        <dbReference type="ARBA" id="ARBA00007533"/>
    </source>
</evidence>
<keyword evidence="14" id="KW-1185">Reference proteome</keyword>
<dbReference type="Ensembl" id="ENSAOCT00000040308.1">
    <property type="protein sequence ID" value="ENSAOCP00000061416.1"/>
    <property type="gene ID" value="ENSAOCG00000021064.2"/>
</dbReference>
<proteinExistence type="inferred from homology"/>
<feature type="domain" description="CTP synthase N-terminal" evidence="12">
    <location>
        <begin position="2"/>
        <end position="272"/>
    </location>
</feature>
<dbReference type="NCBIfam" id="NF003792">
    <property type="entry name" value="PRK05380.1"/>
    <property type="match status" value="1"/>
</dbReference>
<evidence type="ECO:0000313" key="13">
    <source>
        <dbReference type="Ensembl" id="ENSAOCP00000061416.1"/>
    </source>
</evidence>